<comment type="caution">
    <text evidence="1">The sequence shown here is derived from an EMBL/GenBank/DDBJ whole genome shotgun (WGS) entry which is preliminary data.</text>
</comment>
<reference evidence="1" key="1">
    <citation type="submission" date="2022-11" db="EMBL/GenBank/DDBJ databases">
        <authorList>
            <person name="Petersen C."/>
        </authorList>
    </citation>
    <scope>NUCLEOTIDE SEQUENCE</scope>
    <source>
        <strain evidence="1">IBT 30069</strain>
    </source>
</reference>
<name>A0A9W9K6B5_9EURO</name>
<evidence type="ECO:0000313" key="2">
    <source>
        <dbReference type="Proteomes" id="UP001149165"/>
    </source>
</evidence>
<protein>
    <submittedName>
        <fullName evidence="1">Uncharacterized protein</fullName>
    </submittedName>
</protein>
<organism evidence="1 2">
    <name type="scientific">Penicillium angulare</name>
    <dbReference type="NCBI Taxonomy" id="116970"/>
    <lineage>
        <taxon>Eukaryota</taxon>
        <taxon>Fungi</taxon>
        <taxon>Dikarya</taxon>
        <taxon>Ascomycota</taxon>
        <taxon>Pezizomycotina</taxon>
        <taxon>Eurotiomycetes</taxon>
        <taxon>Eurotiomycetidae</taxon>
        <taxon>Eurotiales</taxon>
        <taxon>Aspergillaceae</taxon>
        <taxon>Penicillium</taxon>
    </lineage>
</organism>
<accession>A0A9W9K6B5</accession>
<evidence type="ECO:0000313" key="1">
    <source>
        <dbReference type="EMBL" id="KAJ5094753.1"/>
    </source>
</evidence>
<dbReference type="EMBL" id="JAPQKH010000006">
    <property type="protein sequence ID" value="KAJ5094753.1"/>
    <property type="molecule type" value="Genomic_DNA"/>
</dbReference>
<keyword evidence="2" id="KW-1185">Reference proteome</keyword>
<dbReference type="Proteomes" id="UP001149165">
    <property type="component" value="Unassembled WGS sequence"/>
</dbReference>
<sequence>MDMENFSLGRRLGDLISSRKQHGTNIADYPTDGVATPGGQLFVTRGHFVSSAMQPPTFRTFFLLPGYEVSNQI</sequence>
<reference evidence="1" key="2">
    <citation type="journal article" date="2023" name="IMA Fungus">
        <title>Comparative genomic study of the Penicillium genus elucidates a diverse pangenome and 15 lateral gene transfer events.</title>
        <authorList>
            <person name="Petersen C."/>
            <person name="Sorensen T."/>
            <person name="Nielsen M.R."/>
            <person name="Sondergaard T.E."/>
            <person name="Sorensen J.L."/>
            <person name="Fitzpatrick D.A."/>
            <person name="Frisvad J.C."/>
            <person name="Nielsen K.L."/>
        </authorList>
    </citation>
    <scope>NUCLEOTIDE SEQUENCE</scope>
    <source>
        <strain evidence="1">IBT 30069</strain>
    </source>
</reference>
<gene>
    <name evidence="1" type="ORF">N7456_010614</name>
</gene>
<dbReference type="AlphaFoldDB" id="A0A9W9K6B5"/>
<proteinExistence type="predicted"/>